<evidence type="ECO:0000256" key="4">
    <source>
        <dbReference type="ARBA" id="ARBA00022692"/>
    </source>
</evidence>
<dbReference type="SUPFAM" id="SSF50182">
    <property type="entry name" value="Sm-like ribonucleoproteins"/>
    <property type="match status" value="1"/>
</dbReference>
<feature type="transmembrane region" description="Helical" evidence="7">
    <location>
        <begin position="392"/>
        <end position="409"/>
    </location>
</feature>
<sequence>KFKIIKYVLKVLIFLSFLSTSSIYSQNEQQPQQTQEKKEEELKAVPVIEIPQKIEEAYVQLKEIESLKSSEIPVRKKIENFQKLVSENESFKKDSTPEYFKSLPTRKLEDFDNKWNAFLNNITKFKKTLESRAEKLNDAKVRIKRANEVWVLTVKNAKSEKAPKSLLKRLGEFNKDLNSVDKFLVTTLDSILSLRDKVSMEEIAAKEILSTIENEISEKKSLLFTFDSPPIWKALSDSSDTTTIAQRWTSTKKNISNSFSEFYDLYSSQIPFYILFFLLILFIVFLLGLFAKKNIEDDEAGKNKDHSESLKLLSRTFSISLLIALFFEYLFFPLAPRIVAEIFTILFIFPLLRLFPIMITKVSRGPLFYVTFIFLLQRIMELASTNSLNQRFIVNGLIILLISAMYWMLKIPIDKIPEKRRSIVKVLHTIIKVMIGVLVLTLIANIVGNTTLSRLVLNGVMNAIYVSLLLITAFQVFYELLTIFLQTKFANLFLIVRNNRDLVKNTTVRITKLVTYFIWIAAFLDGFALYDPLKNAAVDFFNTSWNVGETTISVGNIILFFFSIWLSIKLSRLTRFILDGEILPRLRLPRGVPGAVSLITGYIIITFGLLFALLAVGFDMTKFSIIAGALGVGIGFGLQNIVNNFISGLILLFERPVQVGDVISIQNLTGTVKRIGIRSSVIKGFDGSEEIVPNADLISSRVTNWTLSDKHKRIEIKIGVEYGTDPDKVIELLKYSISSRDDILKDPEPYVLFDGYGESSLNFTFRFWTANRSEWIFIKSEVLLFINKLLNDAGIVIPFPQMDVHINENTNQKKSDSGKEEEK</sequence>
<evidence type="ECO:0000256" key="7">
    <source>
        <dbReference type="SAM" id="Phobius"/>
    </source>
</evidence>
<reference evidence="10" key="1">
    <citation type="submission" date="2018-06" db="EMBL/GenBank/DDBJ databases">
        <authorList>
            <person name="Zhirakovskaya E."/>
        </authorList>
    </citation>
    <scope>NUCLEOTIDE SEQUENCE</scope>
</reference>
<feature type="domain" description="Mechanosensitive ion channel MscS C-terminal" evidence="9">
    <location>
        <begin position="714"/>
        <end position="797"/>
    </location>
</feature>
<dbReference type="InterPro" id="IPR023408">
    <property type="entry name" value="MscS_beta-dom_sf"/>
</dbReference>
<evidence type="ECO:0000259" key="9">
    <source>
        <dbReference type="Pfam" id="PF21082"/>
    </source>
</evidence>
<feature type="non-terminal residue" evidence="10">
    <location>
        <position position="1"/>
    </location>
</feature>
<evidence type="ECO:0000259" key="8">
    <source>
        <dbReference type="Pfam" id="PF00924"/>
    </source>
</evidence>
<dbReference type="Gene3D" id="3.30.70.100">
    <property type="match status" value="1"/>
</dbReference>
<dbReference type="InterPro" id="IPR006685">
    <property type="entry name" value="MscS_channel_2nd"/>
</dbReference>
<comment type="subcellular location">
    <subcellularLocation>
        <location evidence="1">Cell membrane</location>
        <topology evidence="1">Multi-pass membrane protein</topology>
    </subcellularLocation>
</comment>
<dbReference type="Pfam" id="PF00924">
    <property type="entry name" value="MS_channel_2nd"/>
    <property type="match status" value="1"/>
</dbReference>
<dbReference type="Gene3D" id="2.30.30.60">
    <property type="match status" value="1"/>
</dbReference>
<dbReference type="AlphaFoldDB" id="A0A3B1CLX7"/>
<feature type="transmembrane region" description="Helical" evidence="7">
    <location>
        <begin position="513"/>
        <end position="530"/>
    </location>
</feature>
<keyword evidence="6 7" id="KW-0472">Membrane</keyword>
<dbReference type="GO" id="GO:0055085">
    <property type="term" value="P:transmembrane transport"/>
    <property type="evidence" value="ECO:0007669"/>
    <property type="project" value="InterPro"/>
</dbReference>
<keyword evidence="4 7" id="KW-0812">Transmembrane</keyword>
<dbReference type="PANTHER" id="PTHR30347">
    <property type="entry name" value="POTASSIUM CHANNEL RELATED"/>
    <property type="match status" value="1"/>
</dbReference>
<dbReference type="SUPFAM" id="SSF82861">
    <property type="entry name" value="Mechanosensitive channel protein MscS (YggB), transmembrane region"/>
    <property type="match status" value="1"/>
</dbReference>
<dbReference type="Pfam" id="PF21082">
    <property type="entry name" value="MS_channel_3rd"/>
    <property type="match status" value="1"/>
</dbReference>
<dbReference type="Gene3D" id="1.10.287.1260">
    <property type="match status" value="1"/>
</dbReference>
<dbReference type="GO" id="GO:0005886">
    <property type="term" value="C:plasma membrane"/>
    <property type="evidence" value="ECO:0007669"/>
    <property type="project" value="UniProtKB-SubCell"/>
</dbReference>
<feature type="transmembrane region" description="Helical" evidence="7">
    <location>
        <begin position="595"/>
        <end position="617"/>
    </location>
</feature>
<dbReference type="InterPro" id="IPR010920">
    <property type="entry name" value="LSM_dom_sf"/>
</dbReference>
<dbReference type="EMBL" id="UOGD01000445">
    <property type="protein sequence ID" value="VAX29322.1"/>
    <property type="molecule type" value="Genomic_DNA"/>
</dbReference>
<protein>
    <submittedName>
        <fullName evidence="10">Potassium efflux system KefA protein / Small-conductance mechanosensitive channel</fullName>
    </submittedName>
</protein>
<feature type="transmembrane region" description="Helical" evidence="7">
    <location>
        <begin position="312"/>
        <end position="332"/>
    </location>
</feature>
<feature type="transmembrane region" description="Helical" evidence="7">
    <location>
        <begin position="550"/>
        <end position="568"/>
    </location>
</feature>
<gene>
    <name evidence="10" type="ORF">MNBD_IGNAVI01-2804</name>
</gene>
<accession>A0A3B1CLX7</accession>
<evidence type="ECO:0000256" key="2">
    <source>
        <dbReference type="ARBA" id="ARBA00008017"/>
    </source>
</evidence>
<dbReference type="SUPFAM" id="SSF82689">
    <property type="entry name" value="Mechanosensitive channel protein MscS (YggB), C-terminal domain"/>
    <property type="match status" value="1"/>
</dbReference>
<evidence type="ECO:0000313" key="10">
    <source>
        <dbReference type="EMBL" id="VAX29322.1"/>
    </source>
</evidence>
<organism evidence="10">
    <name type="scientific">hydrothermal vent metagenome</name>
    <dbReference type="NCBI Taxonomy" id="652676"/>
    <lineage>
        <taxon>unclassified sequences</taxon>
        <taxon>metagenomes</taxon>
        <taxon>ecological metagenomes</taxon>
    </lineage>
</organism>
<dbReference type="InterPro" id="IPR011014">
    <property type="entry name" value="MscS_channel_TM-2"/>
</dbReference>
<dbReference type="InterPro" id="IPR049278">
    <property type="entry name" value="MS_channel_C"/>
</dbReference>
<proteinExistence type="inferred from homology"/>
<feature type="domain" description="Mechanosensitive ion channel MscS" evidence="8">
    <location>
        <begin position="640"/>
        <end position="706"/>
    </location>
</feature>
<evidence type="ECO:0000256" key="6">
    <source>
        <dbReference type="ARBA" id="ARBA00023136"/>
    </source>
</evidence>
<feature type="transmembrane region" description="Helical" evidence="7">
    <location>
        <begin position="430"/>
        <end position="452"/>
    </location>
</feature>
<keyword evidence="5 7" id="KW-1133">Transmembrane helix</keyword>
<keyword evidence="3" id="KW-1003">Cell membrane</keyword>
<feature type="transmembrane region" description="Helical" evidence="7">
    <location>
        <begin position="623"/>
        <end position="642"/>
    </location>
</feature>
<comment type="similarity">
    <text evidence="2">Belongs to the MscS (TC 1.A.23) family.</text>
</comment>
<feature type="transmembrane region" description="Helical" evidence="7">
    <location>
        <begin position="338"/>
        <end position="355"/>
    </location>
</feature>
<evidence type="ECO:0000256" key="1">
    <source>
        <dbReference type="ARBA" id="ARBA00004651"/>
    </source>
</evidence>
<dbReference type="PANTHER" id="PTHR30347:SF1">
    <property type="entry name" value="MECHANOSENSITIVE CHANNEL MSCK"/>
    <property type="match status" value="1"/>
</dbReference>
<feature type="transmembrane region" description="Helical" evidence="7">
    <location>
        <begin position="464"/>
        <end position="485"/>
    </location>
</feature>
<dbReference type="InterPro" id="IPR011066">
    <property type="entry name" value="MscS_channel_C_sf"/>
</dbReference>
<evidence type="ECO:0000256" key="3">
    <source>
        <dbReference type="ARBA" id="ARBA00022475"/>
    </source>
</evidence>
<feature type="transmembrane region" description="Helical" evidence="7">
    <location>
        <begin position="367"/>
        <end position="386"/>
    </location>
</feature>
<dbReference type="InterPro" id="IPR052702">
    <property type="entry name" value="MscS-like_channel"/>
</dbReference>
<evidence type="ECO:0000256" key="5">
    <source>
        <dbReference type="ARBA" id="ARBA00022989"/>
    </source>
</evidence>
<name>A0A3B1CLX7_9ZZZZ</name>
<feature type="transmembrane region" description="Helical" evidence="7">
    <location>
        <begin position="270"/>
        <end position="291"/>
    </location>
</feature>